<gene>
    <name evidence="10" type="ORF">DI09_11p90</name>
</gene>
<evidence type="ECO:0000259" key="9">
    <source>
        <dbReference type="Pfam" id="PF01171"/>
    </source>
</evidence>
<dbReference type="InterPro" id="IPR011063">
    <property type="entry name" value="TilS/TtcA_N"/>
</dbReference>
<evidence type="ECO:0000313" key="11">
    <source>
        <dbReference type="Proteomes" id="UP000029725"/>
    </source>
</evidence>
<accession>A0A098VVT9</accession>
<sequence>MAVRGYRVVEHVESFVAQYCFTGARRDPISIQEYQTMFGRMLAAAKIPANSPNTKVGVALSGGPDSMALLGLTVAALGRERVVALTVTHGPPEDGGEPTSMIQDLVRPLGVQHILLPLNNLLPHANAQTKSLSKDLQSAHSKVIVGKGSVQQRCREMRYAALRDTALSSDLSLILCAHHLDDDLCTYFMRLSRYSGMEGLAGMRPLSILSGTPVTSRQLSCLEDLEASGVPPLMLGRPLLGFPKIRLVSTCGALGLDFLEDLSNSHFENSLRNSVREGIQTLLKSSPVSISDLYALMESAKKHREELRRQLRAAATENLFAATRNGEGRSWPWVSGNFAASPSAVIALPLHQRWWRNSGLLMRVLSLAAEGVGGTHLASSQTTLLAFSEAIVASALIRTRQAKRQRSQPTIMPQSAHHGNRTLLADSKTQPSSGYFEDLRISRTQKLPFIRAFSFGRCVVSPLGAIEASRRNLVHVGGPLLGITPAPRMPEHPSAASISPERRMVDNLLLVPGNIYLWDGRIQIYLPNDQPTVQMPLQILSESVIEETRPGPLTGMLARAGGLPAIRVSQRTFQEPQMLWVLSPALGPTGPAVKKIDRTESILDNGGILLTSAAANSAAHNPADIPKGQIDGPRVRIVPLTLAALRWLAAGASRNEPEKLSQMEAIRQCHTADALLQHPLVIAMDGSWAAMPTLALTLGQIPWSPLVHAVPVGVTHVINRLLLPSML</sequence>
<dbReference type="PANTHER" id="PTHR43033:SF5">
    <property type="entry name" value="TRNA(ILE)-LYSIDINE SYNTHETASE"/>
    <property type="match status" value="1"/>
</dbReference>
<dbReference type="GeneID" id="25258158"/>
<dbReference type="HAMAP" id="MF_01161">
    <property type="entry name" value="tRNA_Ile_lys_synt"/>
    <property type="match status" value="1"/>
</dbReference>
<dbReference type="InterPro" id="IPR012795">
    <property type="entry name" value="tRNA_Ile_lys_synt_N"/>
</dbReference>
<feature type="region of interest" description="Disordered" evidence="8">
    <location>
        <begin position="402"/>
        <end position="429"/>
    </location>
</feature>
<feature type="coiled-coil region" evidence="7">
    <location>
        <begin position="290"/>
        <end position="317"/>
    </location>
</feature>
<dbReference type="EC" id="6.3.4.19" evidence="1"/>
<evidence type="ECO:0000256" key="1">
    <source>
        <dbReference type="ARBA" id="ARBA00013267"/>
    </source>
</evidence>
<dbReference type="Gene3D" id="3.40.50.620">
    <property type="entry name" value="HUPs"/>
    <property type="match status" value="1"/>
</dbReference>
<evidence type="ECO:0000256" key="4">
    <source>
        <dbReference type="ARBA" id="ARBA00022741"/>
    </source>
</evidence>
<evidence type="ECO:0000256" key="3">
    <source>
        <dbReference type="ARBA" id="ARBA00022694"/>
    </source>
</evidence>
<dbReference type="RefSeq" id="XP_013239433.1">
    <property type="nucleotide sequence ID" value="XM_013383979.1"/>
</dbReference>
<dbReference type="VEuPathDB" id="MicrosporidiaDB:DI09_11p90"/>
<evidence type="ECO:0000256" key="8">
    <source>
        <dbReference type="SAM" id="MobiDB-lite"/>
    </source>
</evidence>
<keyword evidence="4" id="KW-0547">Nucleotide-binding</keyword>
<dbReference type="PANTHER" id="PTHR43033">
    <property type="entry name" value="TRNA(ILE)-LYSIDINE SYNTHASE-RELATED"/>
    <property type="match status" value="1"/>
</dbReference>
<dbReference type="InterPro" id="IPR012094">
    <property type="entry name" value="tRNA_Ile_lys_synt"/>
</dbReference>
<name>A0A098VVT9_9MICR</name>
<evidence type="ECO:0000256" key="7">
    <source>
        <dbReference type="SAM" id="Coils"/>
    </source>
</evidence>
<dbReference type="HOGENOM" id="CLU_380861_0_0_1"/>
<comment type="caution">
    <text evidence="10">The sequence shown here is derived from an EMBL/GenBank/DDBJ whole genome shotgun (WGS) entry which is preliminary data.</text>
</comment>
<evidence type="ECO:0000256" key="5">
    <source>
        <dbReference type="ARBA" id="ARBA00022840"/>
    </source>
</evidence>
<keyword evidence="11" id="KW-1185">Reference proteome</keyword>
<keyword evidence="7" id="KW-0175">Coiled coil</keyword>
<dbReference type="Pfam" id="PF01171">
    <property type="entry name" value="ATP_bind_3"/>
    <property type="match status" value="1"/>
</dbReference>
<comment type="catalytic activity">
    <reaction evidence="6">
        <text>cytidine(34) in tRNA(Ile2) + L-lysine + ATP = lysidine(34) in tRNA(Ile2) + AMP + diphosphate + H(+)</text>
        <dbReference type="Rhea" id="RHEA:43744"/>
        <dbReference type="Rhea" id="RHEA-COMP:10625"/>
        <dbReference type="Rhea" id="RHEA-COMP:10670"/>
        <dbReference type="ChEBI" id="CHEBI:15378"/>
        <dbReference type="ChEBI" id="CHEBI:30616"/>
        <dbReference type="ChEBI" id="CHEBI:32551"/>
        <dbReference type="ChEBI" id="CHEBI:33019"/>
        <dbReference type="ChEBI" id="CHEBI:82748"/>
        <dbReference type="ChEBI" id="CHEBI:83665"/>
        <dbReference type="ChEBI" id="CHEBI:456215"/>
        <dbReference type="EC" id="6.3.4.19"/>
    </reaction>
</comment>
<organism evidence="10 11">
    <name type="scientific">Mitosporidium daphniae</name>
    <dbReference type="NCBI Taxonomy" id="1485682"/>
    <lineage>
        <taxon>Eukaryota</taxon>
        <taxon>Fungi</taxon>
        <taxon>Fungi incertae sedis</taxon>
        <taxon>Microsporidia</taxon>
        <taxon>Mitosporidium</taxon>
    </lineage>
</organism>
<evidence type="ECO:0000256" key="2">
    <source>
        <dbReference type="ARBA" id="ARBA00022598"/>
    </source>
</evidence>
<dbReference type="GO" id="GO:0032267">
    <property type="term" value="F:tRNA(Ile)-lysidine synthase activity"/>
    <property type="evidence" value="ECO:0007669"/>
    <property type="project" value="UniProtKB-EC"/>
</dbReference>
<reference evidence="10 11" key="1">
    <citation type="submission" date="2014-04" db="EMBL/GenBank/DDBJ databases">
        <title>A new species of microsporidia sheds light on the evolution of extreme parasitism.</title>
        <authorList>
            <person name="Haag K.L."/>
            <person name="James T.Y."/>
            <person name="Larsson R."/>
            <person name="Schaer T.M."/>
            <person name="Refardt D."/>
            <person name="Pombert J.-F."/>
            <person name="Ebert D."/>
        </authorList>
    </citation>
    <scope>NUCLEOTIDE SEQUENCE [LARGE SCALE GENOMIC DNA]</scope>
    <source>
        <strain evidence="10 11">UGP3</strain>
        <tissue evidence="10">Spores</tissue>
    </source>
</reference>
<dbReference type="GO" id="GO:0005524">
    <property type="term" value="F:ATP binding"/>
    <property type="evidence" value="ECO:0007669"/>
    <property type="project" value="UniProtKB-KW"/>
</dbReference>
<keyword evidence="5" id="KW-0067">ATP-binding</keyword>
<dbReference type="EMBL" id="JMKJ01000022">
    <property type="protein sequence ID" value="KGG52964.1"/>
    <property type="molecule type" value="Genomic_DNA"/>
</dbReference>
<feature type="domain" description="tRNA(Ile)-lysidine/2-thiocytidine synthase N-terminal" evidence="9">
    <location>
        <begin position="56"/>
        <end position="277"/>
    </location>
</feature>
<keyword evidence="3" id="KW-0819">tRNA processing</keyword>
<evidence type="ECO:0000313" key="10">
    <source>
        <dbReference type="EMBL" id="KGG52964.1"/>
    </source>
</evidence>
<dbReference type="SUPFAM" id="SSF52402">
    <property type="entry name" value="Adenine nucleotide alpha hydrolases-like"/>
    <property type="match status" value="1"/>
</dbReference>
<protein>
    <recommendedName>
        <fullName evidence="1">tRNA(Ile)-lysidine synthetase</fullName>
        <ecNumber evidence="1">6.3.4.19</ecNumber>
    </recommendedName>
</protein>
<dbReference type="InterPro" id="IPR014729">
    <property type="entry name" value="Rossmann-like_a/b/a_fold"/>
</dbReference>
<dbReference type="OrthoDB" id="434144at2759"/>
<keyword evidence="2" id="KW-0436">Ligase</keyword>
<dbReference type="GO" id="GO:0008033">
    <property type="term" value="P:tRNA processing"/>
    <property type="evidence" value="ECO:0007669"/>
    <property type="project" value="UniProtKB-KW"/>
</dbReference>
<dbReference type="AlphaFoldDB" id="A0A098VVT9"/>
<proteinExistence type="inferred from homology"/>
<dbReference type="Proteomes" id="UP000029725">
    <property type="component" value="Unassembled WGS sequence"/>
</dbReference>
<evidence type="ECO:0000256" key="6">
    <source>
        <dbReference type="ARBA" id="ARBA00048539"/>
    </source>
</evidence>
<dbReference type="CDD" id="cd01992">
    <property type="entry name" value="TilS_N"/>
    <property type="match status" value="1"/>
</dbReference>